<dbReference type="GO" id="GO:0006281">
    <property type="term" value="P:DNA repair"/>
    <property type="evidence" value="ECO:0007669"/>
    <property type="project" value="UniProtKB-UniRule"/>
</dbReference>
<keyword evidence="3" id="KW-0963">Cytoplasm</keyword>
<evidence type="ECO:0000259" key="5">
    <source>
        <dbReference type="PROSITE" id="PS51037"/>
    </source>
</evidence>
<keyword evidence="3" id="KW-0156">Chromatin regulator</keyword>
<protein>
    <recommendedName>
        <fullName evidence="3">Protein AF-9 homolog</fullName>
    </recommendedName>
</protein>
<feature type="region of interest" description="Disordered" evidence="4">
    <location>
        <begin position="263"/>
        <end position="333"/>
    </location>
</feature>
<comment type="function">
    <text evidence="3">Component of the SWR1 complex which mediates the ATP-dependent exchange of histone H2A for an H2A variant leading to transcriptional regulation of selected genes by chromatin remodeling. Component of the NuA4 histone acetyltransferase complex which is involved in transcriptional activation of selected genes principally by acetylation of nucleosomal histones H4 and H2A. The NuA4 complex is also involved in DNA repair. Yaf9 may also be required for viability in conditions in which the structural integrity of the spindle is compromised.</text>
</comment>
<dbReference type="PROSITE" id="PS51037">
    <property type="entry name" value="YEATS"/>
    <property type="match status" value="1"/>
</dbReference>
<feature type="compositionally biased region" description="Basic and acidic residues" evidence="4">
    <location>
        <begin position="280"/>
        <end position="290"/>
    </location>
</feature>
<keyword evidence="3" id="KW-0227">DNA damage</keyword>
<dbReference type="InterPro" id="IPR055129">
    <property type="entry name" value="YEATS_dom"/>
</dbReference>
<keyword evidence="3" id="KW-0175">Coiled coil</keyword>
<comment type="domain">
    <text evidence="3">The coiled-coil domain is required for assembly into the NuA4 complex.</text>
</comment>
<evidence type="ECO:0000313" key="6">
    <source>
        <dbReference type="EMBL" id="KIR41522.1"/>
    </source>
</evidence>
<dbReference type="GO" id="GO:0000812">
    <property type="term" value="C:Swr1 complex"/>
    <property type="evidence" value="ECO:0007669"/>
    <property type="project" value="UniProtKB-UniRule"/>
</dbReference>
<dbReference type="Proteomes" id="UP000053392">
    <property type="component" value="Unassembled WGS sequence"/>
</dbReference>
<keyword evidence="3" id="KW-0234">DNA repair</keyword>
<evidence type="ECO:0000313" key="7">
    <source>
        <dbReference type="Proteomes" id="UP000053392"/>
    </source>
</evidence>
<organism evidence="6 7">
    <name type="scientific">Cryptococcus deuterogattii Ram5</name>
    <dbReference type="NCBI Taxonomy" id="1296110"/>
    <lineage>
        <taxon>Eukaryota</taxon>
        <taxon>Fungi</taxon>
        <taxon>Dikarya</taxon>
        <taxon>Basidiomycota</taxon>
        <taxon>Agaricomycotina</taxon>
        <taxon>Tremellomycetes</taxon>
        <taxon>Tremellales</taxon>
        <taxon>Cryptococcaceae</taxon>
        <taxon>Cryptococcus</taxon>
        <taxon>Cryptococcus gattii species complex</taxon>
    </lineage>
</organism>
<proteinExistence type="inferred from homology"/>
<dbReference type="AlphaFoldDB" id="A0A0D0T6M9"/>
<dbReference type="EMBL" id="KN847900">
    <property type="protein sequence ID" value="KIR41522.1"/>
    <property type="molecule type" value="Genomic_DNA"/>
</dbReference>
<comment type="subunit">
    <text evidence="3">Component of the SWR1 chromatin-remodeling complex and of the NuA4 histone acetyltransferase complex.</text>
</comment>
<comment type="subcellular location">
    <subcellularLocation>
        <location evidence="3">Nucleus</location>
    </subcellularLocation>
    <subcellularLocation>
        <location evidence="3">Cytoplasm</location>
    </subcellularLocation>
</comment>
<sequence>MSNERVRGIQVHRPIIYGSHARLLTEAERQLAPAGHTHQWTVFLNSAASPPLKQGEPPDYEDIDYLPGGADDLSYFIRKVTFKLHETYATPNRVIDKPPYRVSETGWGEFTVQIRIQFIPESSEKPLNLQHSIKLHHWGAPVEPLPAMSAALTPTPAPTESNTEIKLEPGTPAPREESVTPAPTIQQPTSEPATNEPESTQGTPAPPGGDTTEQIKVDVATPTLEVIESSATPAPLSLAAKLPIHAWQYDEIVFSDPPRQFLDILNAHPPTPLPAKSRRPRDQREDYEARKKGKSAARGASVTASARASRAGTVDSGAAGTPAPVQIGIPGEPGSADVPLEFTQEMLKGEHNAMLDARVKIVEQMDRWRERLIALEKELAKAKEDVKATAAM</sequence>
<comment type="similarity">
    <text evidence="3">Belongs to the YAF9 family.</text>
</comment>
<dbReference type="InterPro" id="IPR005033">
    <property type="entry name" value="YEATS"/>
</dbReference>
<dbReference type="PANTHER" id="PTHR23195">
    <property type="entry name" value="YEATS DOMAIN"/>
    <property type="match status" value="1"/>
</dbReference>
<accession>A0A0D0T6M9</accession>
<feature type="compositionally biased region" description="Low complexity" evidence="4">
    <location>
        <begin position="296"/>
        <end position="314"/>
    </location>
</feature>
<keyword evidence="3" id="KW-0010">Activator</keyword>
<dbReference type="CDD" id="cd16908">
    <property type="entry name" value="YEATS_Yaf9_like"/>
    <property type="match status" value="1"/>
</dbReference>
<keyword evidence="3" id="KW-0804">Transcription</keyword>
<name>A0A0D0T6M9_9TREE</name>
<gene>
    <name evidence="3" type="primary">YAF9</name>
    <name evidence="6" type="ORF">I313_02652</name>
</gene>
<keyword evidence="7" id="KW-1185">Reference proteome</keyword>
<dbReference type="Gene3D" id="2.60.40.1970">
    <property type="entry name" value="YEATS domain"/>
    <property type="match status" value="1"/>
</dbReference>
<keyword evidence="1 2" id="KW-0539">Nucleus</keyword>
<evidence type="ECO:0000256" key="3">
    <source>
        <dbReference type="RuleBase" id="RU367117"/>
    </source>
</evidence>
<feature type="coiled-coil region" evidence="3">
    <location>
        <begin position="358"/>
        <end position="392"/>
    </location>
</feature>
<dbReference type="OrthoDB" id="16041at2759"/>
<dbReference type="GO" id="GO:0006355">
    <property type="term" value="P:regulation of DNA-templated transcription"/>
    <property type="evidence" value="ECO:0007669"/>
    <property type="project" value="InterPro"/>
</dbReference>
<feature type="domain" description="YEATS" evidence="5">
    <location>
        <begin position="5"/>
        <end position="268"/>
    </location>
</feature>
<dbReference type="Pfam" id="PF03366">
    <property type="entry name" value="YEATS"/>
    <property type="match status" value="1"/>
</dbReference>
<evidence type="ECO:0000256" key="1">
    <source>
        <dbReference type="ARBA" id="ARBA00023242"/>
    </source>
</evidence>
<evidence type="ECO:0000256" key="2">
    <source>
        <dbReference type="PROSITE-ProRule" id="PRU00376"/>
    </source>
</evidence>
<feature type="region of interest" description="Disordered" evidence="4">
    <location>
        <begin position="148"/>
        <end position="213"/>
    </location>
</feature>
<keyword evidence="3" id="KW-0805">Transcription regulation</keyword>
<evidence type="ECO:0000256" key="4">
    <source>
        <dbReference type="SAM" id="MobiDB-lite"/>
    </source>
</evidence>
<reference evidence="6 7" key="1">
    <citation type="submission" date="2015-01" db="EMBL/GenBank/DDBJ databases">
        <title>The Genome Sequence of Cryptococcus gattii Ram5.</title>
        <authorList>
            <consortium name="The Broad Institute Genomics Platform"/>
            <person name="Cuomo C."/>
            <person name="Litvintseva A."/>
            <person name="Chen Y."/>
            <person name="Heitman J."/>
            <person name="Sun S."/>
            <person name="Springer D."/>
            <person name="Dromer F."/>
            <person name="Young S."/>
            <person name="Zeng Q."/>
            <person name="Gargeya S."/>
            <person name="Abouelleil A."/>
            <person name="Alvarado L."/>
            <person name="Chapman S.B."/>
            <person name="Gainer-Dewar J."/>
            <person name="Goldberg J."/>
            <person name="Griggs A."/>
            <person name="Gujja S."/>
            <person name="Hansen M."/>
            <person name="Howarth C."/>
            <person name="Imamovic A."/>
            <person name="Larimer J."/>
            <person name="Murphy C."/>
            <person name="Naylor J."/>
            <person name="Pearson M."/>
            <person name="Priest M."/>
            <person name="Roberts A."/>
            <person name="Saif S."/>
            <person name="Shea T."/>
            <person name="Sykes S."/>
            <person name="Wortman J."/>
            <person name="Nusbaum C."/>
            <person name="Birren B."/>
        </authorList>
    </citation>
    <scope>NUCLEOTIDE SEQUENCE [LARGE SCALE GENOMIC DNA]</scope>
    <source>
        <strain evidence="6 7">Ram5</strain>
    </source>
</reference>
<dbReference type="InterPro" id="IPR038704">
    <property type="entry name" value="YEAST_sf"/>
</dbReference>
<feature type="compositionally biased region" description="Polar residues" evidence="4">
    <location>
        <begin position="181"/>
        <end position="203"/>
    </location>
</feature>
<dbReference type="GO" id="GO:0006325">
    <property type="term" value="P:chromatin organization"/>
    <property type="evidence" value="ECO:0007669"/>
    <property type="project" value="UniProtKB-KW"/>
</dbReference>
<dbReference type="HOGENOM" id="CLU_051385_2_1_1"/>
<dbReference type="GO" id="GO:0005737">
    <property type="term" value="C:cytoplasm"/>
    <property type="evidence" value="ECO:0007669"/>
    <property type="project" value="UniProtKB-SubCell"/>
</dbReference>